<organism evidence="1 2">
    <name type="scientific">Pyrenophora tritici-repentis</name>
    <dbReference type="NCBI Taxonomy" id="45151"/>
    <lineage>
        <taxon>Eukaryota</taxon>
        <taxon>Fungi</taxon>
        <taxon>Dikarya</taxon>
        <taxon>Ascomycota</taxon>
        <taxon>Pezizomycotina</taxon>
        <taxon>Dothideomycetes</taxon>
        <taxon>Pleosporomycetidae</taxon>
        <taxon>Pleosporales</taxon>
        <taxon>Pleosporineae</taxon>
        <taxon>Pleosporaceae</taxon>
        <taxon>Pyrenophora</taxon>
    </lineage>
</organism>
<dbReference type="GeneID" id="90955201"/>
<dbReference type="KEGG" id="ptrr:90955201"/>
<dbReference type="EMBL" id="NQIK02000002">
    <property type="protein sequence ID" value="KAF7573941.1"/>
    <property type="molecule type" value="Genomic_DNA"/>
</dbReference>
<reference evidence="1" key="1">
    <citation type="journal article" date="2018" name="BMC Genomics">
        <title>Comparative genomics of the wheat fungal pathogen Pyrenophora tritici-repentis reveals chromosomal variations and genome plasticity.</title>
        <authorList>
            <person name="Moolhuijzen P."/>
            <person name="See P.T."/>
            <person name="Hane J.K."/>
            <person name="Shi G."/>
            <person name="Liu Z."/>
            <person name="Oliver R.P."/>
            <person name="Moffat C.S."/>
        </authorList>
    </citation>
    <scope>NUCLEOTIDE SEQUENCE [LARGE SCALE GENOMIC DNA]</scope>
    <source>
        <strain evidence="1">M4</strain>
    </source>
</reference>
<dbReference type="RefSeq" id="XP_065963798.1">
    <property type="nucleotide sequence ID" value="XM_066105171.1"/>
</dbReference>
<protein>
    <submittedName>
        <fullName evidence="1">Uncharacterized protein</fullName>
    </submittedName>
</protein>
<evidence type="ECO:0000313" key="2">
    <source>
        <dbReference type="Proteomes" id="UP000245464"/>
    </source>
</evidence>
<name>A0A834S0Z4_9PLEO</name>
<comment type="caution">
    <text evidence="1">The sequence shown here is derived from an EMBL/GenBank/DDBJ whole genome shotgun (WGS) entry which is preliminary data.</text>
</comment>
<evidence type="ECO:0000313" key="1">
    <source>
        <dbReference type="EMBL" id="KAF7573941.1"/>
    </source>
</evidence>
<dbReference type="AlphaFoldDB" id="A0A834S0Z4"/>
<gene>
    <name evidence="1" type="ORF">PtrM4_055640</name>
</gene>
<dbReference type="Proteomes" id="UP000245464">
    <property type="component" value="Chromosome 2"/>
</dbReference>
<sequence>MIEALTARRNCARRDGGDEYDRWLEEEPSWSTATYHNDGNAV</sequence>
<proteinExistence type="predicted"/>
<accession>A0A834S0Z4</accession>